<evidence type="ECO:0000259" key="1">
    <source>
        <dbReference type="Pfam" id="PF17262"/>
    </source>
</evidence>
<dbReference type="RefSeq" id="WP_005886892.1">
    <property type="nucleotide sequence ID" value="NZ_CP028102.1"/>
</dbReference>
<dbReference type="Pfam" id="PF17955">
    <property type="entry name" value="Cas6b_N"/>
    <property type="match status" value="1"/>
</dbReference>
<protein>
    <submittedName>
        <fullName evidence="3">Uncharacterized protein</fullName>
    </submittedName>
</protein>
<reference evidence="4" key="1">
    <citation type="journal article" date="2018" name="MSphere">
        <title>Fusobacterium Genomics Using MinION and Illumina Sequencing Enables Genome Completion and Correction.</title>
        <authorList>
            <person name="Todd S.M."/>
            <person name="Settlage R.E."/>
            <person name="Lahmers K.K."/>
            <person name="Slade D.J."/>
        </authorList>
    </citation>
    <scope>NUCLEOTIDE SEQUENCE [LARGE SCALE GENOMIC DNA]</scope>
    <source>
        <strain evidence="4">ATCC 9817</strain>
    </source>
</reference>
<organism evidence="3 4">
    <name type="scientific">Fusobacterium mortiferum ATCC 9817</name>
    <dbReference type="NCBI Taxonomy" id="469616"/>
    <lineage>
        <taxon>Bacteria</taxon>
        <taxon>Fusobacteriati</taxon>
        <taxon>Fusobacteriota</taxon>
        <taxon>Fusobacteriia</taxon>
        <taxon>Fusobacteriales</taxon>
        <taxon>Fusobacteriaceae</taxon>
        <taxon>Fusobacterium</taxon>
    </lineage>
</organism>
<feature type="domain" description="Cas6b C-terminal" evidence="1">
    <location>
        <begin position="108"/>
        <end position="210"/>
    </location>
</feature>
<dbReference type="InterPro" id="IPR041528">
    <property type="entry name" value="Cas6b_N"/>
</dbReference>
<dbReference type="EMBL" id="CP028102">
    <property type="protein sequence ID" value="AVQ19762.1"/>
    <property type="molecule type" value="Genomic_DNA"/>
</dbReference>
<accession>A0ABM6TZA3</accession>
<gene>
    <name evidence="3" type="ORF">C4N19_11945</name>
</gene>
<dbReference type="Proteomes" id="UP000240258">
    <property type="component" value="Chromosome"/>
</dbReference>
<name>A0ABM6TZA3_FUSMR</name>
<evidence type="ECO:0000313" key="3">
    <source>
        <dbReference type="EMBL" id="AVQ19762.1"/>
    </source>
</evidence>
<proteinExistence type="predicted"/>
<feature type="domain" description="Cas6b N-terminal" evidence="2">
    <location>
        <begin position="2"/>
        <end position="93"/>
    </location>
</feature>
<evidence type="ECO:0000259" key="2">
    <source>
        <dbReference type="Pfam" id="PF17955"/>
    </source>
</evidence>
<sequence>MKLVKIILKSNEKFENRDAEKLRGYFGRLFQENILFHNHKDDYNFNYDFSFIQYKVKNGEFLIVGIDKGGDILLEKIEDIREIVIEDRKIEITPEINISFPQLKVDDEKKYRYRFETIWLALNDKNFLRYKVGEFDLNKQLANNILEFFKMCGIRVEKRVEVVGEFQELKLRQKDTTILGFVGEFVTNAYLPDNISLGKRKSIGMGRIKRKGEV</sequence>
<evidence type="ECO:0000313" key="4">
    <source>
        <dbReference type="Proteomes" id="UP000240258"/>
    </source>
</evidence>
<dbReference type="GeneID" id="62764251"/>
<keyword evidence="4" id="KW-1185">Reference proteome</keyword>
<dbReference type="InterPro" id="IPR020209">
    <property type="entry name" value="Cas6b_C"/>
</dbReference>
<dbReference type="Pfam" id="PF17262">
    <property type="entry name" value="Cas6b_C"/>
    <property type="match status" value="1"/>
</dbReference>